<proteinExistence type="predicted"/>
<dbReference type="AlphaFoldDB" id="A0A9W3P0X9"/>
<keyword evidence="1" id="KW-1133">Transmembrane helix</keyword>
<geneLocation type="plasmid" evidence="2 3">
    <name>p01</name>
</geneLocation>
<protein>
    <submittedName>
        <fullName evidence="2">Uncharacterized protein</fullName>
    </submittedName>
</protein>
<gene>
    <name evidence="2" type="ORF">BTG_31338</name>
</gene>
<dbReference type="EMBL" id="CP003753">
    <property type="protein sequence ID" value="AFQ19604.1"/>
    <property type="molecule type" value="Genomic_DNA"/>
</dbReference>
<evidence type="ECO:0000256" key="1">
    <source>
        <dbReference type="SAM" id="Phobius"/>
    </source>
</evidence>
<keyword evidence="1" id="KW-0472">Membrane</keyword>
<dbReference type="KEGG" id="bti:BTG_31338"/>
<keyword evidence="1" id="KW-0812">Transmembrane</keyword>
<evidence type="ECO:0000313" key="3">
    <source>
        <dbReference type="Proteomes" id="UP000005259"/>
    </source>
</evidence>
<name>A0A9W3P0X9_BACTU</name>
<feature type="transmembrane region" description="Helical" evidence="1">
    <location>
        <begin position="296"/>
        <end position="316"/>
    </location>
</feature>
<dbReference type="Proteomes" id="UP000005259">
    <property type="component" value="Plasmid p01"/>
</dbReference>
<sequence>MYGERKEKPTNLEWVAAEMWVRYCYSEWFRVNHPAPNHVTWELDRLFSNINNDSPVFQEVMKLLDKDFKSILSLNKQKILDIMMNTKKTDEVLMPKLYEIKMGGNRKPDMLGISVSNTLLLDAVEVSTAKTADETWSELQSKLDALKNIIVPQLKLKLPELNLNRLQSYVPIPNEYIVKGSSFRLSALQRILPLPINFDKQGKETCVDWICYHPTMNWKPPNAPMPTGEPQGTDGIILYHIHRVKIGEIPNKIRNFLNQEIRKWKQGHSLVLDLNPAYAYVFKESKSDWSPEARKLFAYFGIGALVMIGVAVAWEIGVIEGAAVLAKGGLSALMASPPILFNTLGQCSMIARNLWLAGASISPFLPIMKPLYP</sequence>
<organism evidence="2 3">
    <name type="scientific">Bacillus thuringiensis HD-771</name>
    <dbReference type="NCBI Taxonomy" id="1218175"/>
    <lineage>
        <taxon>Bacteria</taxon>
        <taxon>Bacillati</taxon>
        <taxon>Bacillota</taxon>
        <taxon>Bacilli</taxon>
        <taxon>Bacillales</taxon>
        <taxon>Bacillaceae</taxon>
        <taxon>Bacillus</taxon>
        <taxon>Bacillus cereus group</taxon>
    </lineage>
</organism>
<reference evidence="2 3" key="1">
    <citation type="submission" date="2012-08" db="EMBL/GenBank/DDBJ databases">
        <authorList>
            <person name="Doggett N."/>
            <person name="Teshima H."/>
            <person name="Bruce D."/>
            <person name="Detter J.C."/>
            <person name="Johnson S.L."/>
            <person name="Han C."/>
        </authorList>
    </citation>
    <scope>NUCLEOTIDE SEQUENCE [LARGE SCALE GENOMIC DNA]</scope>
    <source>
        <strain evidence="2 3">HD-771</strain>
        <plasmid evidence="2 3">p01</plasmid>
    </source>
</reference>
<feature type="transmembrane region" description="Helical" evidence="1">
    <location>
        <begin position="322"/>
        <end position="341"/>
    </location>
</feature>
<accession>A0A9W3P0X9</accession>
<keyword evidence="2" id="KW-0614">Plasmid</keyword>
<evidence type="ECO:0000313" key="2">
    <source>
        <dbReference type="EMBL" id="AFQ19604.1"/>
    </source>
</evidence>